<dbReference type="RefSeq" id="WP_195000243.1">
    <property type="nucleotide sequence ID" value="NZ_JADLQN010000001.1"/>
</dbReference>
<evidence type="ECO:0000313" key="2">
    <source>
        <dbReference type="EMBL" id="MBF6353315.1"/>
    </source>
</evidence>
<keyword evidence="1" id="KW-0812">Transmembrane</keyword>
<comment type="caution">
    <text evidence="2">The sequence shown here is derived from an EMBL/GenBank/DDBJ whole genome shotgun (WGS) entry which is preliminary data.</text>
</comment>
<keyword evidence="1" id="KW-0472">Membrane</keyword>
<proteinExistence type="predicted"/>
<protein>
    <submittedName>
        <fullName evidence="2">Uncharacterized protein</fullName>
    </submittedName>
</protein>
<keyword evidence="3" id="KW-1185">Reference proteome</keyword>
<reference evidence="2 3" key="1">
    <citation type="submission" date="2020-10" db="EMBL/GenBank/DDBJ databases">
        <title>Identification of Nocardia species via Next-generation sequencing and recognition of intraspecies genetic diversity.</title>
        <authorList>
            <person name="Li P."/>
            <person name="Li P."/>
            <person name="Lu B."/>
        </authorList>
    </citation>
    <scope>NUCLEOTIDE SEQUENCE [LARGE SCALE GENOMIC DNA]</scope>
    <source>
        <strain evidence="2 3">BJ06-0143</strain>
    </source>
</reference>
<dbReference type="EMBL" id="JADLQN010000001">
    <property type="protein sequence ID" value="MBF6353315.1"/>
    <property type="molecule type" value="Genomic_DNA"/>
</dbReference>
<organism evidence="2 3">
    <name type="scientific">Nocardia higoensis</name>
    <dbReference type="NCBI Taxonomy" id="228599"/>
    <lineage>
        <taxon>Bacteria</taxon>
        <taxon>Bacillati</taxon>
        <taxon>Actinomycetota</taxon>
        <taxon>Actinomycetes</taxon>
        <taxon>Mycobacteriales</taxon>
        <taxon>Nocardiaceae</taxon>
        <taxon>Nocardia</taxon>
    </lineage>
</organism>
<dbReference type="Proteomes" id="UP000707731">
    <property type="component" value="Unassembled WGS sequence"/>
</dbReference>
<feature type="transmembrane region" description="Helical" evidence="1">
    <location>
        <begin position="44"/>
        <end position="64"/>
    </location>
</feature>
<feature type="transmembrane region" description="Helical" evidence="1">
    <location>
        <begin position="107"/>
        <end position="130"/>
    </location>
</feature>
<gene>
    <name evidence="2" type="ORF">IU449_01925</name>
</gene>
<evidence type="ECO:0000256" key="1">
    <source>
        <dbReference type="SAM" id="Phobius"/>
    </source>
</evidence>
<accession>A0ABS0D5D5</accession>
<sequence length="149" mass="15605">MIPAVPAGAGSLVWGLEAFSAWMAAQEGKAQVPYLETGLSVAEWVGRQAVAGVVVAALLFAGAVSIGSRTAMGHMLIIAGCCLATGMHAFGWWFLHENADRLDGPPFAVIFHPVLALFPILTIALTWFCLPSAPLSDSAARRSRSGSAR</sequence>
<name>A0ABS0D5D5_9NOCA</name>
<feature type="transmembrane region" description="Helical" evidence="1">
    <location>
        <begin position="76"/>
        <end position="95"/>
    </location>
</feature>
<keyword evidence="1" id="KW-1133">Transmembrane helix</keyword>
<evidence type="ECO:0000313" key="3">
    <source>
        <dbReference type="Proteomes" id="UP000707731"/>
    </source>
</evidence>